<sequence>MVESRESTDSGAAAADADQLDLADDLRQGLRHAVYLMRGLDADGEWSTAQVGLLNMLAESPMRMSGIAARAGIRVPSATDLVSRLEKAGLVQRTSDPDDARAVRVRLTERGRETLEGVNGRRNAYLARRLARLDAADRQALSRAVPALERLVGLHDDDSR</sequence>
<name>A0ABQ1NYD1_9MICC</name>
<dbReference type="InterPro" id="IPR036388">
    <property type="entry name" value="WH-like_DNA-bd_sf"/>
</dbReference>
<dbReference type="InterPro" id="IPR036390">
    <property type="entry name" value="WH_DNA-bd_sf"/>
</dbReference>
<dbReference type="SMART" id="SM00347">
    <property type="entry name" value="HTH_MARR"/>
    <property type="match status" value="1"/>
</dbReference>
<dbReference type="InterPro" id="IPR052526">
    <property type="entry name" value="HTH-type_Bedaq_tolerance"/>
</dbReference>
<dbReference type="PANTHER" id="PTHR39515:SF2">
    <property type="entry name" value="HTH-TYPE TRANSCRIPTIONAL REGULATOR RV0880"/>
    <property type="match status" value="1"/>
</dbReference>
<feature type="domain" description="HTH marR-type" evidence="1">
    <location>
        <begin position="19"/>
        <end position="150"/>
    </location>
</feature>
<protein>
    <recommendedName>
        <fullName evidence="1">HTH marR-type domain-containing protein</fullName>
    </recommendedName>
</protein>
<dbReference type="RefSeq" id="WP_188667359.1">
    <property type="nucleotide sequence ID" value="NZ_BMJI01000004.1"/>
</dbReference>
<dbReference type="PRINTS" id="PR00598">
    <property type="entry name" value="HTHMARR"/>
</dbReference>
<comment type="caution">
    <text evidence="2">The sequence shown here is derived from an EMBL/GenBank/DDBJ whole genome shotgun (WGS) entry which is preliminary data.</text>
</comment>
<evidence type="ECO:0000313" key="2">
    <source>
        <dbReference type="EMBL" id="GGC86600.1"/>
    </source>
</evidence>
<proteinExistence type="predicted"/>
<accession>A0ABQ1NYD1</accession>
<keyword evidence="3" id="KW-1185">Reference proteome</keyword>
<dbReference type="Proteomes" id="UP000597761">
    <property type="component" value="Unassembled WGS sequence"/>
</dbReference>
<dbReference type="EMBL" id="BMJI01000004">
    <property type="protein sequence ID" value="GGC86600.1"/>
    <property type="molecule type" value="Genomic_DNA"/>
</dbReference>
<dbReference type="SUPFAM" id="SSF46785">
    <property type="entry name" value="Winged helix' DNA-binding domain"/>
    <property type="match status" value="1"/>
</dbReference>
<dbReference type="Gene3D" id="1.10.10.10">
    <property type="entry name" value="Winged helix-like DNA-binding domain superfamily/Winged helix DNA-binding domain"/>
    <property type="match status" value="1"/>
</dbReference>
<evidence type="ECO:0000259" key="1">
    <source>
        <dbReference type="PROSITE" id="PS50995"/>
    </source>
</evidence>
<reference evidence="3" key="1">
    <citation type="journal article" date="2019" name="Int. J. Syst. Evol. Microbiol.">
        <title>The Global Catalogue of Microorganisms (GCM) 10K type strain sequencing project: providing services to taxonomists for standard genome sequencing and annotation.</title>
        <authorList>
            <consortium name="The Broad Institute Genomics Platform"/>
            <consortium name="The Broad Institute Genome Sequencing Center for Infectious Disease"/>
            <person name="Wu L."/>
            <person name="Ma J."/>
        </authorList>
    </citation>
    <scope>NUCLEOTIDE SEQUENCE [LARGE SCALE GENOMIC DNA]</scope>
    <source>
        <strain evidence="3">CGMCC 1.15480</strain>
    </source>
</reference>
<organism evidence="2 3">
    <name type="scientific">Tersicoccus solisilvae</name>
    <dbReference type="NCBI Taxonomy" id="1882339"/>
    <lineage>
        <taxon>Bacteria</taxon>
        <taxon>Bacillati</taxon>
        <taxon>Actinomycetota</taxon>
        <taxon>Actinomycetes</taxon>
        <taxon>Micrococcales</taxon>
        <taxon>Micrococcaceae</taxon>
        <taxon>Tersicoccus</taxon>
    </lineage>
</organism>
<dbReference type="Pfam" id="PF12802">
    <property type="entry name" value="MarR_2"/>
    <property type="match status" value="1"/>
</dbReference>
<dbReference type="PANTHER" id="PTHR39515">
    <property type="entry name" value="CONSERVED PROTEIN"/>
    <property type="match status" value="1"/>
</dbReference>
<evidence type="ECO:0000313" key="3">
    <source>
        <dbReference type="Proteomes" id="UP000597761"/>
    </source>
</evidence>
<gene>
    <name evidence="2" type="ORF">GCM10011512_11850</name>
</gene>
<dbReference type="InterPro" id="IPR000835">
    <property type="entry name" value="HTH_MarR-typ"/>
</dbReference>
<dbReference type="PROSITE" id="PS50995">
    <property type="entry name" value="HTH_MARR_2"/>
    <property type="match status" value="1"/>
</dbReference>